<dbReference type="SUPFAM" id="SSF53335">
    <property type="entry name" value="S-adenosyl-L-methionine-dependent methyltransferases"/>
    <property type="match status" value="1"/>
</dbReference>
<keyword evidence="3" id="KW-0489">Methyltransferase</keyword>
<dbReference type="InterPro" id="IPR029063">
    <property type="entry name" value="SAM-dependent_MTases_sf"/>
</dbReference>
<dbReference type="Proteomes" id="UP001311799">
    <property type="component" value="Unassembled WGS sequence"/>
</dbReference>
<dbReference type="InterPro" id="IPR010286">
    <property type="entry name" value="METTL16/RlmF"/>
</dbReference>
<sequence length="345" mass="40221">MNSFLGNKVRHNKEFHHRNIHVLDNFLLLAFGYPELSDCIKINNGKVHINYDNPRAIYTISKVLLHYRYNIIWKIPNNFLVPTIPSRVNYVHYIADLLTPEHIFNTETTNELWIETFLPSPIGIKHEFKGHSVNTELIPTGKQIIGLDIGVGANCIFPILCNSIYSWSMVGTDISVESLFISNSIIKINNLSDSIKFIHQKNVEQIFVGILDNPELSNTNFTFSICNPPFYSSNEESNNNTHPNRLRSCKEYEVITDGGEFNFILKLYNQSKNFPKRVIWFTSQVSKLKNLKKLREICRCDINSKRLEATRVITLKQGRHEKWVLAWSFYNKHERISLLKFLRYK</sequence>
<evidence type="ECO:0000256" key="2">
    <source>
        <dbReference type="ARBA" id="ARBA00022552"/>
    </source>
</evidence>
<protein>
    <recommendedName>
        <fullName evidence="8">U6 small nuclear RNA (adenine-(43)-N(6))-methyltransferase</fullName>
    </recommendedName>
</protein>
<gene>
    <name evidence="6" type="ORF">RS030_71019</name>
</gene>
<evidence type="ECO:0000256" key="1">
    <source>
        <dbReference type="ARBA" id="ARBA00022490"/>
    </source>
</evidence>
<dbReference type="GO" id="GO:0008988">
    <property type="term" value="F:rRNA (adenine-N6-)-methyltransferase activity"/>
    <property type="evidence" value="ECO:0007669"/>
    <property type="project" value="InterPro"/>
</dbReference>
<evidence type="ECO:0008006" key="8">
    <source>
        <dbReference type="Google" id="ProtNLM"/>
    </source>
</evidence>
<evidence type="ECO:0000256" key="5">
    <source>
        <dbReference type="ARBA" id="ARBA00022691"/>
    </source>
</evidence>
<organism evidence="6 7">
    <name type="scientific">Cryptosporidium xiaoi</name>
    <dbReference type="NCBI Taxonomy" id="659607"/>
    <lineage>
        <taxon>Eukaryota</taxon>
        <taxon>Sar</taxon>
        <taxon>Alveolata</taxon>
        <taxon>Apicomplexa</taxon>
        <taxon>Conoidasida</taxon>
        <taxon>Coccidia</taxon>
        <taxon>Eucoccidiorida</taxon>
        <taxon>Eimeriorina</taxon>
        <taxon>Cryptosporidiidae</taxon>
        <taxon>Cryptosporidium</taxon>
    </lineage>
</organism>
<dbReference type="Gene3D" id="3.40.50.150">
    <property type="entry name" value="Vaccinia Virus protein VP39"/>
    <property type="match status" value="1"/>
</dbReference>
<evidence type="ECO:0000313" key="6">
    <source>
        <dbReference type="EMBL" id="KAK6587954.1"/>
    </source>
</evidence>
<dbReference type="InterPro" id="IPR016909">
    <property type="entry name" value="rRNA_lsu_MeTfrase_F"/>
</dbReference>
<dbReference type="PIRSF" id="PIRSF029038">
    <property type="entry name" value="Mtase_YbiN_prd"/>
    <property type="match status" value="1"/>
</dbReference>
<keyword evidence="1" id="KW-0963">Cytoplasm</keyword>
<keyword evidence="5" id="KW-0949">S-adenosyl-L-methionine</keyword>
<keyword evidence="4" id="KW-0808">Transferase</keyword>
<comment type="caution">
    <text evidence="6">The sequence shown here is derived from an EMBL/GenBank/DDBJ whole genome shotgun (WGS) entry which is preliminary data.</text>
</comment>
<evidence type="ECO:0000256" key="4">
    <source>
        <dbReference type="ARBA" id="ARBA00022679"/>
    </source>
</evidence>
<dbReference type="EMBL" id="JAWDEY010000035">
    <property type="protein sequence ID" value="KAK6587954.1"/>
    <property type="molecule type" value="Genomic_DNA"/>
</dbReference>
<dbReference type="GO" id="GO:0005737">
    <property type="term" value="C:cytoplasm"/>
    <property type="evidence" value="ECO:0007669"/>
    <property type="project" value="InterPro"/>
</dbReference>
<proteinExistence type="predicted"/>
<dbReference type="AlphaFoldDB" id="A0AAV9XTW1"/>
<name>A0AAV9XTW1_9CRYT</name>
<evidence type="ECO:0000256" key="3">
    <source>
        <dbReference type="ARBA" id="ARBA00022603"/>
    </source>
</evidence>
<accession>A0AAV9XTW1</accession>
<dbReference type="PANTHER" id="PTHR13393:SF0">
    <property type="entry name" value="RNA N6-ADENOSINE-METHYLTRANSFERASE METTL16"/>
    <property type="match status" value="1"/>
</dbReference>
<keyword evidence="7" id="KW-1185">Reference proteome</keyword>
<dbReference type="Pfam" id="PF05971">
    <property type="entry name" value="Methyltransf_10"/>
    <property type="match status" value="2"/>
</dbReference>
<reference evidence="6 7" key="1">
    <citation type="submission" date="2023-10" db="EMBL/GenBank/DDBJ databases">
        <title>Comparative genomics analysis reveals potential genetic determinants of host preference in Cryptosporidium xiaoi.</title>
        <authorList>
            <person name="Xiao L."/>
            <person name="Li J."/>
        </authorList>
    </citation>
    <scope>NUCLEOTIDE SEQUENCE [LARGE SCALE GENOMIC DNA]</scope>
    <source>
        <strain evidence="6 7">52996</strain>
    </source>
</reference>
<keyword evidence="2" id="KW-0698">rRNA processing</keyword>
<evidence type="ECO:0000313" key="7">
    <source>
        <dbReference type="Proteomes" id="UP001311799"/>
    </source>
</evidence>
<dbReference type="GO" id="GO:0070475">
    <property type="term" value="P:rRNA base methylation"/>
    <property type="evidence" value="ECO:0007669"/>
    <property type="project" value="TreeGrafter"/>
</dbReference>
<dbReference type="PANTHER" id="PTHR13393">
    <property type="entry name" value="SAM-DEPENDENT METHYLTRANSFERASE"/>
    <property type="match status" value="1"/>
</dbReference>